<evidence type="ECO:0000313" key="2">
    <source>
        <dbReference type="EMBL" id="PON75397.1"/>
    </source>
</evidence>
<evidence type="ECO:0000313" key="3">
    <source>
        <dbReference type="Proteomes" id="UP000237105"/>
    </source>
</evidence>
<proteinExistence type="predicted"/>
<feature type="domain" description="DUF8039" evidence="1">
    <location>
        <begin position="35"/>
        <end position="120"/>
    </location>
</feature>
<name>A0A2P5DQ36_PARAD</name>
<dbReference type="Pfam" id="PF26133">
    <property type="entry name" value="DUF8039"/>
    <property type="match status" value="1"/>
</dbReference>
<sequence length="124" mass="13990">MILKSISALGKKNPKDGIHEPEIDVDDPEEPEFYAMMPEFTTCRLIVEPNNEIVAASFMVNTRATIVHGMNLGNDHVRVSIKEVFNKNAVLPILIPSADIFLVMSAIDTLVSWPKYLVYLEMMR</sequence>
<organism evidence="2 3">
    <name type="scientific">Parasponia andersonii</name>
    <name type="common">Sponia andersonii</name>
    <dbReference type="NCBI Taxonomy" id="3476"/>
    <lineage>
        <taxon>Eukaryota</taxon>
        <taxon>Viridiplantae</taxon>
        <taxon>Streptophyta</taxon>
        <taxon>Embryophyta</taxon>
        <taxon>Tracheophyta</taxon>
        <taxon>Spermatophyta</taxon>
        <taxon>Magnoliopsida</taxon>
        <taxon>eudicotyledons</taxon>
        <taxon>Gunneridae</taxon>
        <taxon>Pentapetalae</taxon>
        <taxon>rosids</taxon>
        <taxon>fabids</taxon>
        <taxon>Rosales</taxon>
        <taxon>Cannabaceae</taxon>
        <taxon>Parasponia</taxon>
    </lineage>
</organism>
<dbReference type="OrthoDB" id="10411578at2759"/>
<evidence type="ECO:0000259" key="1">
    <source>
        <dbReference type="Pfam" id="PF26133"/>
    </source>
</evidence>
<protein>
    <recommendedName>
        <fullName evidence="1">DUF8039 domain-containing protein</fullName>
    </recommendedName>
</protein>
<dbReference type="InterPro" id="IPR058352">
    <property type="entry name" value="DUF8039"/>
</dbReference>
<dbReference type="Proteomes" id="UP000237105">
    <property type="component" value="Unassembled WGS sequence"/>
</dbReference>
<gene>
    <name evidence="2" type="ORF">PanWU01x14_043640</name>
</gene>
<reference evidence="3" key="1">
    <citation type="submission" date="2016-06" db="EMBL/GenBank/DDBJ databases">
        <title>Parallel loss of symbiosis genes in relatives of nitrogen-fixing non-legume Parasponia.</title>
        <authorList>
            <person name="Van Velzen R."/>
            <person name="Holmer R."/>
            <person name="Bu F."/>
            <person name="Rutten L."/>
            <person name="Van Zeijl A."/>
            <person name="Liu W."/>
            <person name="Santuari L."/>
            <person name="Cao Q."/>
            <person name="Sharma T."/>
            <person name="Shen D."/>
            <person name="Roswanjaya Y."/>
            <person name="Wardhani T."/>
            <person name="Kalhor M.S."/>
            <person name="Jansen J."/>
            <person name="Van den Hoogen J."/>
            <person name="Gungor B."/>
            <person name="Hartog M."/>
            <person name="Hontelez J."/>
            <person name="Verver J."/>
            <person name="Yang W.-C."/>
            <person name="Schijlen E."/>
            <person name="Repin R."/>
            <person name="Schilthuizen M."/>
            <person name="Schranz E."/>
            <person name="Heidstra R."/>
            <person name="Miyata K."/>
            <person name="Fedorova E."/>
            <person name="Kohlen W."/>
            <person name="Bisseling T."/>
            <person name="Smit S."/>
            <person name="Geurts R."/>
        </authorList>
    </citation>
    <scope>NUCLEOTIDE SEQUENCE [LARGE SCALE GENOMIC DNA]</scope>
    <source>
        <strain evidence="3">cv. WU1-14</strain>
    </source>
</reference>
<dbReference type="EMBL" id="JXTB01000024">
    <property type="protein sequence ID" value="PON75397.1"/>
    <property type="molecule type" value="Genomic_DNA"/>
</dbReference>
<accession>A0A2P5DQ36</accession>
<keyword evidence="3" id="KW-1185">Reference proteome</keyword>
<comment type="caution">
    <text evidence="2">The sequence shown here is derived from an EMBL/GenBank/DDBJ whole genome shotgun (WGS) entry which is preliminary data.</text>
</comment>
<dbReference type="AlphaFoldDB" id="A0A2P5DQ36"/>